<protein>
    <submittedName>
        <fullName evidence="1">Uncharacterized protein</fullName>
    </submittedName>
</protein>
<dbReference type="Proteomes" id="UP001054945">
    <property type="component" value="Unassembled WGS sequence"/>
</dbReference>
<dbReference type="EMBL" id="BPLR01016499">
    <property type="protein sequence ID" value="GIY84306.1"/>
    <property type="molecule type" value="Genomic_DNA"/>
</dbReference>
<proteinExistence type="predicted"/>
<gene>
    <name evidence="1" type="ORF">CEXT_562991</name>
</gene>
<reference evidence="1 2" key="1">
    <citation type="submission" date="2021-06" db="EMBL/GenBank/DDBJ databases">
        <title>Caerostris extrusa draft genome.</title>
        <authorList>
            <person name="Kono N."/>
            <person name="Arakawa K."/>
        </authorList>
    </citation>
    <scope>NUCLEOTIDE SEQUENCE [LARGE SCALE GENOMIC DNA]</scope>
</reference>
<comment type="caution">
    <text evidence="1">The sequence shown here is derived from an EMBL/GenBank/DDBJ whole genome shotgun (WGS) entry which is preliminary data.</text>
</comment>
<keyword evidence="2" id="KW-1185">Reference proteome</keyword>
<organism evidence="1 2">
    <name type="scientific">Caerostris extrusa</name>
    <name type="common">Bark spider</name>
    <name type="synonym">Caerostris bankana</name>
    <dbReference type="NCBI Taxonomy" id="172846"/>
    <lineage>
        <taxon>Eukaryota</taxon>
        <taxon>Metazoa</taxon>
        <taxon>Ecdysozoa</taxon>
        <taxon>Arthropoda</taxon>
        <taxon>Chelicerata</taxon>
        <taxon>Arachnida</taxon>
        <taxon>Araneae</taxon>
        <taxon>Araneomorphae</taxon>
        <taxon>Entelegynae</taxon>
        <taxon>Araneoidea</taxon>
        <taxon>Araneidae</taxon>
        <taxon>Caerostris</taxon>
    </lineage>
</organism>
<evidence type="ECO:0000313" key="1">
    <source>
        <dbReference type="EMBL" id="GIY84306.1"/>
    </source>
</evidence>
<name>A0AAV4WN45_CAEEX</name>
<accession>A0AAV4WN45</accession>
<dbReference type="AlphaFoldDB" id="A0AAV4WN45"/>
<evidence type="ECO:0000313" key="2">
    <source>
        <dbReference type="Proteomes" id="UP001054945"/>
    </source>
</evidence>
<sequence>MRLKQLYPIAKEQTQKLTTFLKNHHLNRYKYSYSDQFNIQSLLIPSPLHCELNCIARTPLANRDCCHENKKAKTTHKKLTIPFFRNGCPNPQNCGRPRDLSLLASVSIRHERSRPNLSPKEQKRSLVCK</sequence>